<dbReference type="PANTHER" id="PTHR42901">
    <property type="entry name" value="ALCOHOL DEHYDROGENASE"/>
    <property type="match status" value="1"/>
</dbReference>
<dbReference type="PANTHER" id="PTHR42901:SF1">
    <property type="entry name" value="ALCOHOL DEHYDROGENASE"/>
    <property type="match status" value="1"/>
</dbReference>
<dbReference type="EMBL" id="RJEO01000016">
    <property type="protein sequence ID" value="RVY27918.1"/>
    <property type="molecule type" value="Genomic_DNA"/>
</dbReference>
<accession>A0A438PQW4</accession>
<proteinExistence type="inferred from homology"/>
<comment type="caution">
    <text evidence="4">The sequence shown here is derived from an EMBL/GenBank/DDBJ whole genome shotgun (WGS) entry which is preliminary data.</text>
</comment>
<evidence type="ECO:0000256" key="2">
    <source>
        <dbReference type="ARBA" id="ARBA00023002"/>
    </source>
</evidence>
<name>A0A438PQW4_HELPX</name>
<dbReference type="PROSITE" id="PS00061">
    <property type="entry name" value="ADH_SHORT"/>
    <property type="match status" value="1"/>
</dbReference>
<organism evidence="4 5">
    <name type="scientific">Helicobacter pylori</name>
    <name type="common">Campylobacter pylori</name>
    <dbReference type="NCBI Taxonomy" id="210"/>
    <lineage>
        <taxon>Bacteria</taxon>
        <taxon>Pseudomonadati</taxon>
        <taxon>Campylobacterota</taxon>
        <taxon>Epsilonproteobacteria</taxon>
        <taxon>Campylobacterales</taxon>
        <taxon>Helicobacteraceae</taxon>
        <taxon>Helicobacter</taxon>
    </lineage>
</organism>
<dbReference type="InterPro" id="IPR036291">
    <property type="entry name" value="NAD(P)-bd_dom_sf"/>
</dbReference>
<dbReference type="InterPro" id="IPR002347">
    <property type="entry name" value="SDR_fam"/>
</dbReference>
<dbReference type="CDD" id="cd05346">
    <property type="entry name" value="SDR_c5"/>
    <property type="match status" value="1"/>
</dbReference>
<gene>
    <name evidence="4" type="ORF">ECC12_06185</name>
</gene>
<dbReference type="FunFam" id="3.40.50.720:FF:000047">
    <property type="entry name" value="NADP-dependent L-serine/L-allo-threonine dehydrogenase"/>
    <property type="match status" value="1"/>
</dbReference>
<dbReference type="Gene3D" id="3.40.50.720">
    <property type="entry name" value="NAD(P)-binding Rossmann-like Domain"/>
    <property type="match status" value="1"/>
</dbReference>
<dbReference type="RefSeq" id="WP_127923759.1">
    <property type="nucleotide sequence ID" value="NZ_RJEO01000016.1"/>
</dbReference>
<evidence type="ECO:0000256" key="3">
    <source>
        <dbReference type="RuleBase" id="RU000363"/>
    </source>
</evidence>
<dbReference type="Proteomes" id="UP000288766">
    <property type="component" value="Unassembled WGS sequence"/>
</dbReference>
<evidence type="ECO:0000313" key="4">
    <source>
        <dbReference type="EMBL" id="RVY27918.1"/>
    </source>
</evidence>
<comment type="similarity">
    <text evidence="1 3">Belongs to the short-chain dehydrogenases/reductases (SDR) family.</text>
</comment>
<evidence type="ECO:0000256" key="1">
    <source>
        <dbReference type="ARBA" id="ARBA00006484"/>
    </source>
</evidence>
<dbReference type="AlphaFoldDB" id="A0A438PQW4"/>
<reference evidence="4 5" key="1">
    <citation type="submission" date="2018-10" db="EMBL/GenBank/DDBJ databases">
        <title>Genetic determinants and prediction of antibiotic resistance phenotypes in Helicobacter pylori.</title>
        <authorList>
            <person name="Wagner K."/>
        </authorList>
    </citation>
    <scope>NUCLEOTIDE SEQUENCE [LARGE SCALE GENOMIC DNA]</scope>
    <source>
        <strain evidence="4 5">ZH15</strain>
    </source>
</reference>
<dbReference type="SUPFAM" id="SSF51735">
    <property type="entry name" value="NAD(P)-binding Rossmann-fold domains"/>
    <property type="match status" value="1"/>
</dbReference>
<dbReference type="InterPro" id="IPR020904">
    <property type="entry name" value="Sc_DH/Rdtase_CS"/>
</dbReference>
<keyword evidence="2" id="KW-0560">Oxidoreductase</keyword>
<dbReference type="Pfam" id="PF00106">
    <property type="entry name" value="adh_short"/>
    <property type="match status" value="1"/>
</dbReference>
<dbReference type="GO" id="GO:0016616">
    <property type="term" value="F:oxidoreductase activity, acting on the CH-OH group of donors, NAD or NADP as acceptor"/>
    <property type="evidence" value="ECO:0007669"/>
    <property type="project" value="UniProtKB-ARBA"/>
</dbReference>
<dbReference type="PRINTS" id="PR00081">
    <property type="entry name" value="GDHRDH"/>
</dbReference>
<dbReference type="PRINTS" id="PR00080">
    <property type="entry name" value="SDRFAMILY"/>
</dbReference>
<protein>
    <submittedName>
        <fullName evidence="4">SDR family oxidoreductase</fullName>
    </submittedName>
</protein>
<evidence type="ECO:0000313" key="5">
    <source>
        <dbReference type="Proteomes" id="UP000288766"/>
    </source>
</evidence>
<sequence>MAHILVSGATSGFGLEIAKAFLQKSHVVFGTGRRKENLQKLQLAYPKHFIPLCFDLQNKLETKRALEAIFSMTDRIDALINNAGLALGLNKAYECELDDWEVMIDTNIKGLLHLTRLILPSMIEHDQGTIINLGSIAGTYPYPGGNVYGASKAFVKQFSLNLRADLAGTKIRVSNVEPGLCGETEFSMVCFKGDRIKAQSVYENTLYLKPQDIANIVLWIYEQPLHVNINRIEIMPTSQTFAPLPTHKNFKRF</sequence>